<dbReference type="RefSeq" id="YP_009124359.1">
    <property type="nucleotide sequence ID" value="NC_026586.1"/>
</dbReference>
<dbReference type="GeneID" id="23679215"/>
<reference evidence="1 2" key="1">
    <citation type="journal article" date="2015" name="PLoS ONE">
        <title>Investigation of a Large Collection of Pseudomonas aeruginosa Bacteriophages Collected from a Single Environmental Source in Abidjan, Cote d'Ivoire.</title>
        <authorList>
            <person name="Essoh C."/>
            <person name="Latino L."/>
            <person name="Midoux C."/>
            <person name="Blouin Y."/>
            <person name="Loukou G."/>
            <person name="Nguetta S.P."/>
            <person name="Lathro S."/>
            <person name="Cablanmian A."/>
            <person name="Kouassi A.K."/>
            <person name="Vergnaud G."/>
            <person name="Pourcel C."/>
        </authorList>
    </citation>
    <scope>NUCLEOTIDE SEQUENCE [LARGE SCALE GENOMIC DNA]</scope>
    <source>
        <strain evidence="1">Ab27</strain>
    </source>
</reference>
<evidence type="ECO:0000313" key="1">
    <source>
        <dbReference type="EMBL" id="CEF89842.1"/>
    </source>
</evidence>
<organism evidence="1 2">
    <name type="scientific">Pseudomonas phage vB_PaeM_PAO1_Ab27</name>
    <dbReference type="NCBI Taxonomy" id="1548907"/>
    <lineage>
        <taxon>Viruses</taxon>
        <taxon>Duplodnaviria</taxon>
        <taxon>Heunggongvirae</taxon>
        <taxon>Uroviricota</taxon>
        <taxon>Caudoviricetes</taxon>
        <taxon>Lindbergviridae</taxon>
        <taxon>Pbunavirus</taxon>
        <taxon>Pbunavirus LS1</taxon>
    </lineage>
</organism>
<protein>
    <submittedName>
        <fullName evidence="1">Uncharacterized protein</fullName>
    </submittedName>
</protein>
<gene>
    <name evidence="1" type="primary">ORF56</name>
</gene>
<proteinExistence type="predicted"/>
<name>A0A0A1IX50_9CAUD</name>
<sequence length="142" mass="15818">MLEINLPDGRQTRVQIEAWSALDGWELQRRFVEFAVSQDSDFRRSFTMEILGYAKVLLGDDDAGIPLTTAAVINNHLGHWKNVELVFNSVLKHNGIDPATHADRPDYWEQVGSQMAIAFLAEASKLIGPAMKIAEGLANKPE</sequence>
<evidence type="ECO:0000313" key="2">
    <source>
        <dbReference type="Proteomes" id="UP000030228"/>
    </source>
</evidence>
<dbReference type="KEGG" id="vg:23679215"/>
<dbReference type="Proteomes" id="UP000030228">
    <property type="component" value="Genome"/>
</dbReference>
<accession>A0A0A1IX50</accession>
<dbReference type="EMBL" id="LN610579">
    <property type="protein sequence ID" value="CEF89842.1"/>
    <property type="molecule type" value="Genomic_DNA"/>
</dbReference>